<organism evidence="2 3">
    <name type="scientific">Thiocapsa rosea</name>
    <dbReference type="NCBI Taxonomy" id="69360"/>
    <lineage>
        <taxon>Bacteria</taxon>
        <taxon>Pseudomonadati</taxon>
        <taxon>Pseudomonadota</taxon>
        <taxon>Gammaproteobacteria</taxon>
        <taxon>Chromatiales</taxon>
        <taxon>Chromatiaceae</taxon>
        <taxon>Thiocapsa</taxon>
    </lineage>
</organism>
<dbReference type="AlphaFoldDB" id="A0A495V670"/>
<name>A0A495V670_9GAMM</name>
<reference evidence="2 3" key="1">
    <citation type="submission" date="2018-10" db="EMBL/GenBank/DDBJ databases">
        <title>Genomic Encyclopedia of Archaeal and Bacterial Type Strains, Phase II (KMG-II): from individual species to whole genera.</title>
        <authorList>
            <person name="Goeker M."/>
        </authorList>
    </citation>
    <scope>NUCLEOTIDE SEQUENCE [LARGE SCALE GENOMIC DNA]</scope>
    <source>
        <strain evidence="2 3">DSM 235</strain>
    </source>
</reference>
<gene>
    <name evidence="2" type="ORF">BDD21_1567</name>
</gene>
<dbReference type="PROSITE" id="PS51257">
    <property type="entry name" value="PROKAR_LIPOPROTEIN"/>
    <property type="match status" value="1"/>
</dbReference>
<evidence type="ECO:0000313" key="3">
    <source>
        <dbReference type="Proteomes" id="UP000274556"/>
    </source>
</evidence>
<keyword evidence="3" id="KW-1185">Reference proteome</keyword>
<evidence type="ECO:0000313" key="2">
    <source>
        <dbReference type="EMBL" id="RKT44190.1"/>
    </source>
</evidence>
<comment type="caution">
    <text evidence="2">The sequence shown here is derived from an EMBL/GenBank/DDBJ whole genome shotgun (WGS) entry which is preliminary data.</text>
</comment>
<sequence length="165" mass="17260">MTKRTTASAGIIVAFATASVLVASCSGSREDVRVSFCKALVTTQVGSPGSIRWTGVETKPRGHSGLTVQVGFESDGVSRPRQATCHYRYNAVEDTALTLSDPLSVYSTSPETMTIDGESLSRPALAEAVKQAMIAHGKAIIDRAQQGIEDAAAMARDRLGSGSGN</sequence>
<feature type="chain" id="PRO_5019753406" description="Lipoprotein" evidence="1">
    <location>
        <begin position="24"/>
        <end position="165"/>
    </location>
</feature>
<dbReference type="EMBL" id="RBXL01000001">
    <property type="protein sequence ID" value="RKT44190.1"/>
    <property type="molecule type" value="Genomic_DNA"/>
</dbReference>
<evidence type="ECO:0008006" key="4">
    <source>
        <dbReference type="Google" id="ProtNLM"/>
    </source>
</evidence>
<feature type="signal peptide" evidence="1">
    <location>
        <begin position="1"/>
        <end position="23"/>
    </location>
</feature>
<dbReference type="Proteomes" id="UP000274556">
    <property type="component" value="Unassembled WGS sequence"/>
</dbReference>
<proteinExistence type="predicted"/>
<protein>
    <recommendedName>
        <fullName evidence="4">Lipoprotein</fullName>
    </recommendedName>
</protein>
<evidence type="ECO:0000256" key="1">
    <source>
        <dbReference type="SAM" id="SignalP"/>
    </source>
</evidence>
<accession>A0A495V670</accession>
<dbReference type="OrthoDB" id="5769720at2"/>
<keyword evidence="1" id="KW-0732">Signal</keyword>